<dbReference type="EMBL" id="JACHWR010000002">
    <property type="protein sequence ID" value="MBB3043719.1"/>
    <property type="molecule type" value="Genomic_DNA"/>
</dbReference>
<dbReference type="GO" id="GO:0044594">
    <property type="term" value="F:17-beta-hydroxysteroid dehydrogenase (NAD+) activity"/>
    <property type="evidence" value="ECO:0007669"/>
    <property type="project" value="TreeGrafter"/>
</dbReference>
<dbReference type="RefSeq" id="WP_221199884.1">
    <property type="nucleotide sequence ID" value="NZ_JACHWR010000002.1"/>
</dbReference>
<dbReference type="PANTHER" id="PTHR13078:SF56">
    <property type="entry name" value="PEROXISOMAL MULTIFUNCTIONAL ENZYME TYPE 2"/>
    <property type="match status" value="1"/>
</dbReference>
<dbReference type="InterPro" id="IPR002539">
    <property type="entry name" value="MaoC-like_dom"/>
</dbReference>
<organism evidence="4 5">
    <name type="scientific">Nocardioides soli</name>
    <dbReference type="NCBI Taxonomy" id="1036020"/>
    <lineage>
        <taxon>Bacteria</taxon>
        <taxon>Bacillati</taxon>
        <taxon>Actinomycetota</taxon>
        <taxon>Actinomycetes</taxon>
        <taxon>Propionibacteriales</taxon>
        <taxon>Nocardioidaceae</taxon>
        <taxon>Nocardioides</taxon>
    </lineage>
</organism>
<feature type="domain" description="Peroxisomal multifunctional enzyme type 2-like N-terminal" evidence="3">
    <location>
        <begin position="41"/>
        <end position="139"/>
    </location>
</feature>
<comment type="caution">
    <text evidence="4">The sequence shown here is derived from an EMBL/GenBank/DDBJ whole genome shotgun (WGS) entry which is preliminary data.</text>
</comment>
<dbReference type="AlphaFoldDB" id="A0A7W4VXP6"/>
<proteinExistence type="inferred from homology"/>
<evidence type="ECO:0000259" key="2">
    <source>
        <dbReference type="Pfam" id="PF01575"/>
    </source>
</evidence>
<sequence>MPVNLPSNCLVGCALHEGSDDMVSNAGSWVGHDLGHRPVRWEERDVILFALAIGARPTQLDLVFEQCLRVLPTFALTLAQWAPDQLSSAGAFDPRRALHGAQRVEVLQALPSSGETTMHAKVANVWDKGRAAVFEVEVECPYLRATWSIFADGLGGFGGQRGPARAPEPTEAPMATVPVHVDARAAALYRLTGDRHLIHIDPSAARAIGHPRPILHGLATLSTTLLAIAEHEGADPVALRHVEARFSGPVYPGETAELLLWEDGRFRLDTDRGPALDGGRVAFAGADG</sequence>
<dbReference type="Pfam" id="PF01575">
    <property type="entry name" value="MaoC_dehydratas"/>
    <property type="match status" value="1"/>
</dbReference>
<dbReference type="SUPFAM" id="SSF54637">
    <property type="entry name" value="Thioesterase/thiol ester dehydrase-isomerase"/>
    <property type="match status" value="2"/>
</dbReference>
<feature type="domain" description="MaoC-like" evidence="2">
    <location>
        <begin position="169"/>
        <end position="264"/>
    </location>
</feature>
<keyword evidence="5" id="KW-1185">Reference proteome</keyword>
<dbReference type="InterPro" id="IPR029069">
    <property type="entry name" value="HotDog_dom_sf"/>
</dbReference>
<dbReference type="PANTHER" id="PTHR13078">
    <property type="entry name" value="PEROXISOMAL MULTIFUNCTIONAL ENZYME TYPE 2-RELATED"/>
    <property type="match status" value="1"/>
</dbReference>
<dbReference type="Pfam" id="PF22622">
    <property type="entry name" value="MFE-2_hydrat-2_N"/>
    <property type="match status" value="1"/>
</dbReference>
<dbReference type="GO" id="GO:0003857">
    <property type="term" value="F:(3S)-3-hydroxyacyl-CoA dehydrogenase (NAD+) activity"/>
    <property type="evidence" value="ECO:0007669"/>
    <property type="project" value="TreeGrafter"/>
</dbReference>
<evidence type="ECO:0000259" key="3">
    <source>
        <dbReference type="Pfam" id="PF22622"/>
    </source>
</evidence>
<dbReference type="GO" id="GO:0006635">
    <property type="term" value="P:fatty acid beta-oxidation"/>
    <property type="evidence" value="ECO:0007669"/>
    <property type="project" value="TreeGrafter"/>
</dbReference>
<dbReference type="InterPro" id="IPR054357">
    <property type="entry name" value="MFE-2_N"/>
</dbReference>
<dbReference type="GO" id="GO:0004300">
    <property type="term" value="F:enoyl-CoA hydratase activity"/>
    <property type="evidence" value="ECO:0007669"/>
    <property type="project" value="TreeGrafter"/>
</dbReference>
<protein>
    <submittedName>
        <fullName evidence="4">Acyl dehydratase</fullName>
    </submittedName>
</protein>
<dbReference type="Proteomes" id="UP000589626">
    <property type="component" value="Unassembled WGS sequence"/>
</dbReference>
<accession>A0A7W4VXP6</accession>
<evidence type="ECO:0000313" key="4">
    <source>
        <dbReference type="EMBL" id="MBB3043719.1"/>
    </source>
</evidence>
<evidence type="ECO:0000256" key="1">
    <source>
        <dbReference type="ARBA" id="ARBA00005254"/>
    </source>
</evidence>
<name>A0A7W4VXP6_9ACTN</name>
<dbReference type="Gene3D" id="3.10.129.10">
    <property type="entry name" value="Hotdog Thioesterase"/>
    <property type="match status" value="1"/>
</dbReference>
<evidence type="ECO:0000313" key="5">
    <source>
        <dbReference type="Proteomes" id="UP000589626"/>
    </source>
</evidence>
<comment type="similarity">
    <text evidence="1">Belongs to the enoyl-CoA hydratase/isomerase family.</text>
</comment>
<reference evidence="4 5" key="1">
    <citation type="submission" date="2020-08" db="EMBL/GenBank/DDBJ databases">
        <title>Sequencing the genomes of 1000 actinobacteria strains.</title>
        <authorList>
            <person name="Klenk H.-P."/>
        </authorList>
    </citation>
    <scope>NUCLEOTIDE SEQUENCE [LARGE SCALE GENOMIC DNA]</scope>
    <source>
        <strain evidence="4 5">DSM 105498</strain>
    </source>
</reference>
<gene>
    <name evidence="4" type="ORF">FHU40_003537</name>
</gene>